<keyword evidence="2" id="KW-1185">Reference proteome</keyword>
<organism evidence="1 2">
    <name type="scientific">Meloidogyne enterolobii</name>
    <name type="common">Root-knot nematode worm</name>
    <name type="synonym">Meloidogyne mayaguensis</name>
    <dbReference type="NCBI Taxonomy" id="390850"/>
    <lineage>
        <taxon>Eukaryota</taxon>
        <taxon>Metazoa</taxon>
        <taxon>Ecdysozoa</taxon>
        <taxon>Nematoda</taxon>
        <taxon>Chromadorea</taxon>
        <taxon>Rhabditida</taxon>
        <taxon>Tylenchina</taxon>
        <taxon>Tylenchomorpha</taxon>
        <taxon>Tylenchoidea</taxon>
        <taxon>Meloidogynidae</taxon>
        <taxon>Meloidogyninae</taxon>
        <taxon>Meloidogyne</taxon>
    </lineage>
</organism>
<evidence type="ECO:0000313" key="2">
    <source>
        <dbReference type="Proteomes" id="UP001497535"/>
    </source>
</evidence>
<accession>A0ACB0XLH8</accession>
<dbReference type="Proteomes" id="UP001497535">
    <property type="component" value="Unassembled WGS sequence"/>
</dbReference>
<sequence>MEKLKNINYIPLSFIKISNKWKEIDFSYDSSLKCCENECINTNKPDGKCIEGNGFVNLINDGNTIKYVNFEGKGKE</sequence>
<proteinExistence type="predicted"/>
<name>A0ACB0XLH8_MELEN</name>
<dbReference type="EMBL" id="CAVMJV010000001">
    <property type="protein sequence ID" value="CAK5007609.1"/>
    <property type="molecule type" value="Genomic_DNA"/>
</dbReference>
<protein>
    <submittedName>
        <fullName evidence="1">Uncharacterized protein</fullName>
    </submittedName>
</protein>
<gene>
    <name evidence="1" type="ORF">MENTE1834_LOCUS825</name>
</gene>
<comment type="caution">
    <text evidence="1">The sequence shown here is derived from an EMBL/GenBank/DDBJ whole genome shotgun (WGS) entry which is preliminary data.</text>
</comment>
<reference evidence="1" key="1">
    <citation type="submission" date="2023-11" db="EMBL/GenBank/DDBJ databases">
        <authorList>
            <person name="Poullet M."/>
        </authorList>
    </citation>
    <scope>NUCLEOTIDE SEQUENCE</scope>
    <source>
        <strain evidence="1">E1834</strain>
    </source>
</reference>
<evidence type="ECO:0000313" key="1">
    <source>
        <dbReference type="EMBL" id="CAK5007609.1"/>
    </source>
</evidence>